<evidence type="ECO:0000256" key="3">
    <source>
        <dbReference type="ARBA" id="ARBA00023163"/>
    </source>
</evidence>
<dbReference type="InterPro" id="IPR036390">
    <property type="entry name" value="WH_DNA-bd_sf"/>
</dbReference>
<dbReference type="InterPro" id="IPR000485">
    <property type="entry name" value="AsnC-type_HTH_dom"/>
</dbReference>
<dbReference type="HOGENOM" id="CLU_1425565_0_0_4"/>
<name>B2JP02_PARP8</name>
<reference evidence="6" key="1">
    <citation type="journal article" date="2014" name="Stand. Genomic Sci.">
        <title>Complete genome sequence of Burkholderia phymatum STM815(T), a broad host range and efficient nitrogen-fixing symbiont of Mimosa species.</title>
        <authorList>
            <person name="Moulin L."/>
            <person name="Klonowska A."/>
            <person name="Caroline B."/>
            <person name="Booth K."/>
            <person name="Vriezen J.A."/>
            <person name="Melkonian R."/>
            <person name="James E.K."/>
            <person name="Young J.P."/>
            <person name="Bena G."/>
            <person name="Hauser L."/>
            <person name="Land M."/>
            <person name="Kyrpides N."/>
            <person name="Bruce D."/>
            <person name="Chain P."/>
            <person name="Copeland A."/>
            <person name="Pitluck S."/>
            <person name="Woyke T."/>
            <person name="Lizotte-Waniewski M."/>
            <person name="Bristow J."/>
            <person name="Riley M."/>
        </authorList>
    </citation>
    <scope>NUCLEOTIDE SEQUENCE [LARGE SCALE GENOMIC DNA]</scope>
    <source>
        <strain evidence="6">DSM 17167 / CIP 108236 / LMG 21445 / STM815</strain>
    </source>
</reference>
<dbReference type="SMART" id="SM00344">
    <property type="entry name" value="HTH_ASNC"/>
    <property type="match status" value="1"/>
</dbReference>
<dbReference type="PRINTS" id="PR00033">
    <property type="entry name" value="HTHASNC"/>
</dbReference>
<gene>
    <name evidence="5" type="ordered locus">Bphy_5478</name>
</gene>
<keyword evidence="2" id="KW-0238">DNA-binding</keyword>
<accession>B2JP02</accession>
<dbReference type="Pfam" id="PF01037">
    <property type="entry name" value="AsnC_trans_reg"/>
    <property type="match status" value="1"/>
</dbReference>
<dbReference type="InterPro" id="IPR019887">
    <property type="entry name" value="Tscrpt_reg_AsnC/Lrp_C"/>
</dbReference>
<dbReference type="KEGG" id="bph:Bphy_5478"/>
<dbReference type="Gene3D" id="1.10.10.10">
    <property type="entry name" value="Winged helix-like DNA-binding domain superfamily/Winged helix DNA-binding domain"/>
    <property type="match status" value="1"/>
</dbReference>
<evidence type="ECO:0000313" key="6">
    <source>
        <dbReference type="Proteomes" id="UP000001192"/>
    </source>
</evidence>
<keyword evidence="3" id="KW-0804">Transcription</keyword>
<evidence type="ECO:0000256" key="1">
    <source>
        <dbReference type="ARBA" id="ARBA00023015"/>
    </source>
</evidence>
<dbReference type="GO" id="GO:0005829">
    <property type="term" value="C:cytosol"/>
    <property type="evidence" value="ECO:0007669"/>
    <property type="project" value="TreeGrafter"/>
</dbReference>
<dbReference type="Proteomes" id="UP000001192">
    <property type="component" value="Chromosome 2"/>
</dbReference>
<dbReference type="AlphaFoldDB" id="B2JP02"/>
<proteinExistence type="predicted"/>
<feature type="domain" description="HTH asnC-type" evidence="4">
    <location>
        <begin position="24"/>
        <end position="74"/>
    </location>
</feature>
<sequence length="190" mass="20731">MRRPGDNSSGIDFGVNDWATFNGLDQKIIDALCADARIPLAVLADRIGVSRQAVRNRIDRLEALKIIAGYTVRLALPDDIAPVGAVMLVYRKDRMRGADVLAALERIAEVRDCAVLSGEVDLLVQIEAATHERISDIWATISTRPCLTVLLDGFPPLFVSPRWGHATKALPFVGIGPGIGIRCHGVAWRR</sequence>
<dbReference type="InterPro" id="IPR019888">
    <property type="entry name" value="Tscrpt_reg_AsnC-like"/>
</dbReference>
<organism evidence="5 6">
    <name type="scientific">Paraburkholderia phymatum (strain DSM 17167 / CIP 108236 / LMG 21445 / STM815)</name>
    <name type="common">Burkholderia phymatum</name>
    <dbReference type="NCBI Taxonomy" id="391038"/>
    <lineage>
        <taxon>Bacteria</taxon>
        <taxon>Pseudomonadati</taxon>
        <taxon>Pseudomonadota</taxon>
        <taxon>Betaproteobacteria</taxon>
        <taxon>Burkholderiales</taxon>
        <taxon>Burkholderiaceae</taxon>
        <taxon>Paraburkholderia</taxon>
    </lineage>
</organism>
<dbReference type="STRING" id="391038.Bphy_5478"/>
<dbReference type="PANTHER" id="PTHR30154:SF34">
    <property type="entry name" value="TRANSCRIPTIONAL REGULATOR AZLB"/>
    <property type="match status" value="1"/>
</dbReference>
<evidence type="ECO:0000256" key="2">
    <source>
        <dbReference type="ARBA" id="ARBA00023125"/>
    </source>
</evidence>
<keyword evidence="6" id="KW-1185">Reference proteome</keyword>
<dbReference type="GO" id="GO:0043565">
    <property type="term" value="F:sequence-specific DNA binding"/>
    <property type="evidence" value="ECO:0007669"/>
    <property type="project" value="InterPro"/>
</dbReference>
<dbReference type="SUPFAM" id="SSF54909">
    <property type="entry name" value="Dimeric alpha+beta barrel"/>
    <property type="match status" value="1"/>
</dbReference>
<dbReference type="InterPro" id="IPR036388">
    <property type="entry name" value="WH-like_DNA-bd_sf"/>
</dbReference>
<dbReference type="PANTHER" id="PTHR30154">
    <property type="entry name" value="LEUCINE-RESPONSIVE REGULATORY PROTEIN"/>
    <property type="match status" value="1"/>
</dbReference>
<dbReference type="GO" id="GO:0043200">
    <property type="term" value="P:response to amino acid"/>
    <property type="evidence" value="ECO:0007669"/>
    <property type="project" value="TreeGrafter"/>
</dbReference>
<dbReference type="Gene3D" id="3.30.70.920">
    <property type="match status" value="1"/>
</dbReference>
<keyword evidence="1" id="KW-0805">Transcription regulation</keyword>
<dbReference type="EMBL" id="CP001044">
    <property type="protein sequence ID" value="ACC74555.1"/>
    <property type="molecule type" value="Genomic_DNA"/>
</dbReference>
<dbReference type="Pfam" id="PF13404">
    <property type="entry name" value="HTH_AsnC-type"/>
    <property type="match status" value="1"/>
</dbReference>
<evidence type="ECO:0000313" key="5">
    <source>
        <dbReference type="EMBL" id="ACC74555.1"/>
    </source>
</evidence>
<dbReference type="InterPro" id="IPR011008">
    <property type="entry name" value="Dimeric_a/b-barrel"/>
</dbReference>
<dbReference type="SUPFAM" id="SSF46785">
    <property type="entry name" value="Winged helix' DNA-binding domain"/>
    <property type="match status" value="1"/>
</dbReference>
<dbReference type="eggNOG" id="COG1522">
    <property type="taxonomic scope" value="Bacteria"/>
</dbReference>
<protein>
    <submittedName>
        <fullName evidence="5">Transcriptional regulator, AsnC family</fullName>
    </submittedName>
</protein>
<evidence type="ECO:0000259" key="4">
    <source>
        <dbReference type="PROSITE" id="PS50956"/>
    </source>
</evidence>
<dbReference type="PROSITE" id="PS50956">
    <property type="entry name" value="HTH_ASNC_2"/>
    <property type="match status" value="1"/>
</dbReference>